<sequence length="183" mass="20120">EEAHPAGRPRRRCPAVRLRGQAHGHVQAVRPGHVARHRPGSGGQPRGHGNRGRRRHHLRMPGQGQRGGRIRVGVRRPRRPLDGPRRQASRQVLRPARHLGEHGRLQADGHASRRGPGRGGQHPAATRQGQPGHGQRRHERHHLHPARGHPGRCRAGHALRPDQPGQPAGGEVPGRLHLLQGDV</sequence>
<feature type="compositionally biased region" description="Basic residues" evidence="1">
    <location>
        <begin position="134"/>
        <end position="157"/>
    </location>
</feature>
<accession>A0A6J4QBZ2</accession>
<feature type="region of interest" description="Disordered" evidence="1">
    <location>
        <begin position="1"/>
        <end position="183"/>
    </location>
</feature>
<gene>
    <name evidence="2" type="ORF">AVDCRST_MAG51-2934</name>
</gene>
<evidence type="ECO:0000256" key="1">
    <source>
        <dbReference type="SAM" id="MobiDB-lite"/>
    </source>
</evidence>
<evidence type="ECO:0000313" key="2">
    <source>
        <dbReference type="EMBL" id="CAA9435949.1"/>
    </source>
</evidence>
<feature type="compositionally biased region" description="Basic residues" evidence="1">
    <location>
        <begin position="68"/>
        <end position="78"/>
    </location>
</feature>
<name>A0A6J4QBZ2_9BURK</name>
<feature type="non-terminal residue" evidence="2">
    <location>
        <position position="1"/>
    </location>
</feature>
<organism evidence="2">
    <name type="scientific">uncultured Ramlibacter sp</name>
    <dbReference type="NCBI Taxonomy" id="260755"/>
    <lineage>
        <taxon>Bacteria</taxon>
        <taxon>Pseudomonadati</taxon>
        <taxon>Pseudomonadota</taxon>
        <taxon>Betaproteobacteria</taxon>
        <taxon>Burkholderiales</taxon>
        <taxon>Comamonadaceae</taxon>
        <taxon>Ramlibacter</taxon>
        <taxon>environmental samples</taxon>
    </lineage>
</organism>
<dbReference type="AlphaFoldDB" id="A0A6J4QBZ2"/>
<feature type="compositionally biased region" description="Basic residues" evidence="1">
    <location>
        <begin position="48"/>
        <end position="59"/>
    </location>
</feature>
<feature type="compositionally biased region" description="Basic and acidic residues" evidence="1">
    <location>
        <begin position="98"/>
        <end position="111"/>
    </location>
</feature>
<feature type="non-terminal residue" evidence="2">
    <location>
        <position position="183"/>
    </location>
</feature>
<proteinExistence type="predicted"/>
<protein>
    <submittedName>
        <fullName evidence="2">Uncharacterized protein</fullName>
    </submittedName>
</protein>
<dbReference type="EMBL" id="CADCUX010000625">
    <property type="protein sequence ID" value="CAA9435949.1"/>
    <property type="molecule type" value="Genomic_DNA"/>
</dbReference>
<reference evidence="2" key="1">
    <citation type="submission" date="2020-02" db="EMBL/GenBank/DDBJ databases">
        <authorList>
            <person name="Meier V. D."/>
        </authorList>
    </citation>
    <scope>NUCLEOTIDE SEQUENCE</scope>
    <source>
        <strain evidence="2">AVDCRST_MAG51</strain>
    </source>
</reference>